<dbReference type="RefSeq" id="XP_066630301.1">
    <property type="nucleotide sequence ID" value="XM_066779497.1"/>
</dbReference>
<feature type="compositionally biased region" description="Polar residues" evidence="1">
    <location>
        <begin position="29"/>
        <end position="40"/>
    </location>
</feature>
<keyword evidence="3" id="KW-1185">Reference proteome</keyword>
<proteinExistence type="predicted"/>
<dbReference type="EMBL" id="JAJVCZ030000008">
    <property type="protein sequence ID" value="KAL0257272.1"/>
    <property type="molecule type" value="Genomic_DNA"/>
</dbReference>
<protein>
    <submittedName>
        <fullName evidence="2">Uncharacterized protein</fullName>
    </submittedName>
</protein>
<reference evidence="2 3" key="1">
    <citation type="submission" date="2024-02" db="EMBL/GenBank/DDBJ databases">
        <title>De novo assembly and annotation of 12 fungi associated with fruit tree decline syndrome in Ontario, Canada.</title>
        <authorList>
            <person name="Sulman M."/>
            <person name="Ellouze W."/>
            <person name="Ilyukhin E."/>
        </authorList>
    </citation>
    <scope>NUCLEOTIDE SEQUENCE [LARGE SCALE GENOMIC DNA]</scope>
    <source>
        <strain evidence="2 3">FDS-637</strain>
    </source>
</reference>
<dbReference type="GeneID" id="92012167"/>
<evidence type="ECO:0000313" key="3">
    <source>
        <dbReference type="Proteomes" id="UP001430584"/>
    </source>
</evidence>
<organism evidence="2 3">
    <name type="scientific">Diplodia seriata</name>
    <dbReference type="NCBI Taxonomy" id="420778"/>
    <lineage>
        <taxon>Eukaryota</taxon>
        <taxon>Fungi</taxon>
        <taxon>Dikarya</taxon>
        <taxon>Ascomycota</taxon>
        <taxon>Pezizomycotina</taxon>
        <taxon>Dothideomycetes</taxon>
        <taxon>Dothideomycetes incertae sedis</taxon>
        <taxon>Botryosphaeriales</taxon>
        <taxon>Botryosphaeriaceae</taxon>
        <taxon>Diplodia</taxon>
    </lineage>
</organism>
<sequence>MSTPPSPEDQPGSGTESEPSPTRKRNHSEMATGQQGTQRASPPVEISSARSDSDGGDDNSVKPTSTPPHKNGKAEEQPETQFRVDEDELDPEQPLGDFDWRDLEEKFHKAMEEKTEEDDRLSEEFQRLIATTPHHEGDRSFYRLRTRMAHVQKSESELEKKREHYMKVVKAFESALRLLELPSTQQKNMRFLTKPAIMTGSAAST</sequence>
<gene>
    <name evidence="2" type="ORF">SLS55_008082</name>
</gene>
<name>A0ABR3C9G2_9PEZI</name>
<feature type="region of interest" description="Disordered" evidence="1">
    <location>
        <begin position="1"/>
        <end position="100"/>
    </location>
</feature>
<evidence type="ECO:0000256" key="1">
    <source>
        <dbReference type="SAM" id="MobiDB-lite"/>
    </source>
</evidence>
<comment type="caution">
    <text evidence="2">The sequence shown here is derived from an EMBL/GenBank/DDBJ whole genome shotgun (WGS) entry which is preliminary data.</text>
</comment>
<dbReference type="Proteomes" id="UP001430584">
    <property type="component" value="Unassembled WGS sequence"/>
</dbReference>
<accession>A0ABR3C9G2</accession>
<evidence type="ECO:0000313" key="2">
    <source>
        <dbReference type="EMBL" id="KAL0257272.1"/>
    </source>
</evidence>